<dbReference type="RefSeq" id="WP_092319453.1">
    <property type="nucleotide sequence ID" value="NZ_FOKY01000012.1"/>
</dbReference>
<proteinExistence type="inferred from homology"/>
<dbReference type="OrthoDB" id="9775805at2"/>
<dbReference type="PANTHER" id="PTHR43425">
    <property type="entry name" value="OXYGEN-INSENSITIVE NADPH NITROREDUCTASE"/>
    <property type="match status" value="1"/>
</dbReference>
<reference evidence="8" key="1">
    <citation type="submission" date="2016-10" db="EMBL/GenBank/DDBJ databases">
        <authorList>
            <person name="Varghese N."/>
            <person name="Submissions S."/>
        </authorList>
    </citation>
    <scope>NUCLEOTIDE SEQUENCE [LARGE SCALE GENOMIC DNA]</scope>
    <source>
        <strain evidence="8">ATCC 43811</strain>
    </source>
</reference>
<dbReference type="InterPro" id="IPR029479">
    <property type="entry name" value="Nitroreductase"/>
</dbReference>
<dbReference type="Pfam" id="PF00881">
    <property type="entry name" value="Nitroreductase"/>
    <property type="match status" value="1"/>
</dbReference>
<dbReference type="Proteomes" id="UP000240042">
    <property type="component" value="Unassembled WGS sequence"/>
</dbReference>
<evidence type="ECO:0000256" key="4">
    <source>
        <dbReference type="ARBA" id="ARBA00023002"/>
    </source>
</evidence>
<dbReference type="PIRSF" id="PIRSF005426">
    <property type="entry name" value="Frp"/>
    <property type="match status" value="1"/>
</dbReference>
<evidence type="ECO:0000313" key="7">
    <source>
        <dbReference type="EMBL" id="SFB86113.1"/>
    </source>
</evidence>
<evidence type="ECO:0000259" key="6">
    <source>
        <dbReference type="Pfam" id="PF00881"/>
    </source>
</evidence>
<dbReference type="SUPFAM" id="SSF55469">
    <property type="entry name" value="FMN-dependent nitroreductase-like"/>
    <property type="match status" value="1"/>
</dbReference>
<dbReference type="STRING" id="34097.SAMN02745150_01104"/>
<keyword evidence="2 5" id="KW-0285">Flavoprotein</keyword>
<gene>
    <name evidence="7" type="ORF">SAMN02745150_01104</name>
</gene>
<dbReference type="PANTHER" id="PTHR43425:SF2">
    <property type="entry name" value="OXYGEN-INSENSITIVE NADPH NITROREDUCTASE"/>
    <property type="match status" value="1"/>
</dbReference>
<evidence type="ECO:0000256" key="1">
    <source>
        <dbReference type="ARBA" id="ARBA00008366"/>
    </source>
</evidence>
<dbReference type="GO" id="GO:0016491">
    <property type="term" value="F:oxidoreductase activity"/>
    <property type="evidence" value="ECO:0007669"/>
    <property type="project" value="UniProtKB-UniRule"/>
</dbReference>
<dbReference type="AlphaFoldDB" id="A0A1I1EMI0"/>
<keyword evidence="4 5" id="KW-0560">Oxidoreductase</keyword>
<keyword evidence="3 5" id="KW-0288">FMN</keyword>
<feature type="domain" description="Nitroreductase" evidence="6">
    <location>
        <begin position="11"/>
        <end position="171"/>
    </location>
</feature>
<evidence type="ECO:0000256" key="3">
    <source>
        <dbReference type="ARBA" id="ARBA00022643"/>
    </source>
</evidence>
<sequence>MTNPVIETLLNHRTVLLFDPNKAVPQEILDDIIKATQQAPTAISGQQYSIIVIREKEKRQFIMEFAKGRGGFQQHITDSPVFLLFVIDFYKASLISKKENIPLKITDSIEGILAGSVDVGIALGTAVAAAKSFGLGTVCIGAIRNHDLTALISEFRLPKYTFPLVGLCIGYPTEEGKKIKIHPRLPLKTFAHQEYYNTEVFDDFDAVLNQYNRQIADHGKKLGTASSWTEFVAQIYGNNFPIHLIQNFCNQHFSI</sequence>
<evidence type="ECO:0000256" key="5">
    <source>
        <dbReference type="PIRNR" id="PIRNR005426"/>
    </source>
</evidence>
<keyword evidence="8" id="KW-1185">Reference proteome</keyword>
<accession>A0A1I1EMI0</accession>
<evidence type="ECO:0000313" key="8">
    <source>
        <dbReference type="Proteomes" id="UP000240042"/>
    </source>
</evidence>
<organism evidence="7 8">
    <name type="scientific">Brevinema andersonii</name>
    <dbReference type="NCBI Taxonomy" id="34097"/>
    <lineage>
        <taxon>Bacteria</taxon>
        <taxon>Pseudomonadati</taxon>
        <taxon>Spirochaetota</taxon>
        <taxon>Spirochaetia</taxon>
        <taxon>Brevinematales</taxon>
        <taxon>Brevinemataceae</taxon>
        <taxon>Brevinema</taxon>
    </lineage>
</organism>
<evidence type="ECO:0000256" key="2">
    <source>
        <dbReference type="ARBA" id="ARBA00022630"/>
    </source>
</evidence>
<keyword evidence="5" id="KW-0521">NADP</keyword>
<protein>
    <submittedName>
        <fullName evidence="7">FMN reductase [NAD(P)H]</fullName>
    </submittedName>
</protein>
<dbReference type="EMBL" id="FOKY01000012">
    <property type="protein sequence ID" value="SFB86113.1"/>
    <property type="molecule type" value="Genomic_DNA"/>
</dbReference>
<name>A0A1I1EMI0_BREAD</name>
<dbReference type="InterPro" id="IPR000415">
    <property type="entry name" value="Nitroreductase-like"/>
</dbReference>
<dbReference type="InterPro" id="IPR016446">
    <property type="entry name" value="Flavin_OxRdtase_Frp"/>
</dbReference>
<dbReference type="Gene3D" id="3.40.109.10">
    <property type="entry name" value="NADH Oxidase"/>
    <property type="match status" value="1"/>
</dbReference>
<comment type="similarity">
    <text evidence="1 5">Belongs to the flavin oxidoreductase frp family.</text>
</comment>